<name>A0AAN7H0I1_9PEZI</name>
<reference evidence="2" key="1">
    <citation type="journal article" date="2023" name="Mol. Phylogenet. Evol.">
        <title>Genome-scale phylogeny and comparative genomics of the fungal order Sordariales.</title>
        <authorList>
            <person name="Hensen N."/>
            <person name="Bonometti L."/>
            <person name="Westerberg I."/>
            <person name="Brannstrom I.O."/>
            <person name="Guillou S."/>
            <person name="Cros-Aarteil S."/>
            <person name="Calhoun S."/>
            <person name="Haridas S."/>
            <person name="Kuo A."/>
            <person name="Mondo S."/>
            <person name="Pangilinan J."/>
            <person name="Riley R."/>
            <person name="LaButti K."/>
            <person name="Andreopoulos B."/>
            <person name="Lipzen A."/>
            <person name="Chen C."/>
            <person name="Yan M."/>
            <person name="Daum C."/>
            <person name="Ng V."/>
            <person name="Clum A."/>
            <person name="Steindorff A."/>
            <person name="Ohm R.A."/>
            <person name="Martin F."/>
            <person name="Silar P."/>
            <person name="Natvig D.O."/>
            <person name="Lalanne C."/>
            <person name="Gautier V."/>
            <person name="Ament-Velasquez S.L."/>
            <person name="Kruys A."/>
            <person name="Hutchinson M.I."/>
            <person name="Powell A.J."/>
            <person name="Barry K."/>
            <person name="Miller A.N."/>
            <person name="Grigoriev I.V."/>
            <person name="Debuchy R."/>
            <person name="Gladieux P."/>
            <person name="Hiltunen Thoren M."/>
            <person name="Johannesson H."/>
        </authorList>
    </citation>
    <scope>NUCLEOTIDE SEQUENCE</scope>
    <source>
        <strain evidence="2">CBS 990.96</strain>
    </source>
</reference>
<dbReference type="AlphaFoldDB" id="A0AAN7H0I1"/>
<keyword evidence="3" id="KW-1185">Reference proteome</keyword>
<evidence type="ECO:0000313" key="3">
    <source>
        <dbReference type="Proteomes" id="UP001301958"/>
    </source>
</evidence>
<gene>
    <name evidence="2" type="ORF">QBC38DRAFT_389619</name>
</gene>
<proteinExistence type="predicted"/>
<reference evidence="2" key="2">
    <citation type="submission" date="2023-05" db="EMBL/GenBank/DDBJ databases">
        <authorList>
            <consortium name="Lawrence Berkeley National Laboratory"/>
            <person name="Steindorff A."/>
            <person name="Hensen N."/>
            <person name="Bonometti L."/>
            <person name="Westerberg I."/>
            <person name="Brannstrom I.O."/>
            <person name="Guillou S."/>
            <person name="Cros-Aarteil S."/>
            <person name="Calhoun S."/>
            <person name="Haridas S."/>
            <person name="Kuo A."/>
            <person name="Mondo S."/>
            <person name="Pangilinan J."/>
            <person name="Riley R."/>
            <person name="Labutti K."/>
            <person name="Andreopoulos B."/>
            <person name="Lipzen A."/>
            <person name="Chen C."/>
            <person name="Yanf M."/>
            <person name="Daum C."/>
            <person name="Ng V."/>
            <person name="Clum A."/>
            <person name="Ohm R."/>
            <person name="Martin F."/>
            <person name="Silar P."/>
            <person name="Natvig D."/>
            <person name="Lalanne C."/>
            <person name="Gautier V."/>
            <person name="Ament-Velasquez S.L."/>
            <person name="Kruys A."/>
            <person name="Hutchinson M.I."/>
            <person name="Powell A.J."/>
            <person name="Barry K."/>
            <person name="Miller A.N."/>
            <person name="Grigoriev I.V."/>
            <person name="Debuchy R."/>
            <person name="Gladieux P."/>
            <person name="Thoren M.H."/>
            <person name="Johannesson H."/>
        </authorList>
    </citation>
    <scope>NUCLEOTIDE SEQUENCE</scope>
    <source>
        <strain evidence="2">CBS 990.96</strain>
    </source>
</reference>
<evidence type="ECO:0000313" key="2">
    <source>
        <dbReference type="EMBL" id="KAK4228092.1"/>
    </source>
</evidence>
<evidence type="ECO:0000259" key="1">
    <source>
        <dbReference type="Pfam" id="PF06985"/>
    </source>
</evidence>
<feature type="domain" description="Heterokaryon incompatibility" evidence="1">
    <location>
        <begin position="215"/>
        <end position="381"/>
    </location>
</feature>
<dbReference type="Pfam" id="PF06985">
    <property type="entry name" value="HET"/>
    <property type="match status" value="1"/>
</dbReference>
<dbReference type="Proteomes" id="UP001301958">
    <property type="component" value="Unassembled WGS sequence"/>
</dbReference>
<sequence length="737" mass="84426">MAPTLCQRCQRFNIQEFGRVRPGYCGYPVESILSSAHSGCLFCSLVLNQLRIALPKKTYSGIVEKSVRNYLFPQWIQFLAHRGELLGEEDTSSASLNIKSLQILRPDEYLAFQSDRTPITLHLAAEEGTPAKISNDITGKIITTSLSISDMPIIKAWYEDCYSNHSACRVTLSKTQQIDPKKTALPARLVKVELLPDQNSVSLTLCETEGTTGSYIALSHRWDNHTFTSRTTKANYICQQRLCNHSSSPHCIRTTFPPLYHDAGLIAHHLGINYIWIDSVCIVQDDANDWKKESVRMADYYQNAWLTIASTTTDETGGLLNMKPDPDEISTIVQLPYRDKTGNQKGHFYVQPYTISDVQKDYMKRVGDYCELRHRGWIFQEFILSRRLLTFSNQGVYMICQTKPPENIRSEPVGRIEPGFVKLPDTVDQILTTWEYLMLKYCALNFTKLEQDRILALSGVAKEFERALQTAAKGSVVDFAYGNFFVWESQLNDASLRGLLWQENPWDEINLRQKLRVLDVPTWSWASMIQRTGNNGDLVGMTVMWNSHFEKKVDKGDKNICQLKGISAVPSDVTLTPRISDPDLVFTPTPEYQNHTPLRVLELHGRLYPFRVHGLFADDDERDAVAKLTHRRRNPPPARRAWRRVTLDTNSTEVIGWASIESPEFQNQKNERDSALVYALFVRRLPRMEGGYGWGYWTDWHTVFEVLFLKKVEKGLNYYERVGMGRVFGPEVEKCVE</sequence>
<comment type="caution">
    <text evidence="2">The sequence shown here is derived from an EMBL/GenBank/DDBJ whole genome shotgun (WGS) entry which is preliminary data.</text>
</comment>
<feature type="non-terminal residue" evidence="2">
    <location>
        <position position="737"/>
    </location>
</feature>
<protein>
    <submittedName>
        <fullName evidence="2">Heterokaryon incompatibility protein-domain-containing protein</fullName>
    </submittedName>
</protein>
<dbReference type="EMBL" id="MU865323">
    <property type="protein sequence ID" value="KAK4228092.1"/>
    <property type="molecule type" value="Genomic_DNA"/>
</dbReference>
<accession>A0AAN7H0I1</accession>
<organism evidence="2 3">
    <name type="scientific">Podospora fimiseda</name>
    <dbReference type="NCBI Taxonomy" id="252190"/>
    <lineage>
        <taxon>Eukaryota</taxon>
        <taxon>Fungi</taxon>
        <taxon>Dikarya</taxon>
        <taxon>Ascomycota</taxon>
        <taxon>Pezizomycotina</taxon>
        <taxon>Sordariomycetes</taxon>
        <taxon>Sordariomycetidae</taxon>
        <taxon>Sordariales</taxon>
        <taxon>Podosporaceae</taxon>
        <taxon>Podospora</taxon>
    </lineage>
</organism>
<dbReference type="PANTHER" id="PTHR33112">
    <property type="entry name" value="DOMAIN PROTEIN, PUTATIVE-RELATED"/>
    <property type="match status" value="1"/>
</dbReference>
<dbReference type="InterPro" id="IPR010730">
    <property type="entry name" value="HET"/>
</dbReference>
<dbReference type="PANTHER" id="PTHR33112:SF10">
    <property type="entry name" value="TOL"/>
    <property type="match status" value="1"/>
</dbReference>